<dbReference type="STRING" id="661478.OP10G_2663"/>
<evidence type="ECO:0000313" key="2">
    <source>
        <dbReference type="Proteomes" id="UP000027982"/>
    </source>
</evidence>
<evidence type="ECO:0000313" key="1">
    <source>
        <dbReference type="EMBL" id="AIE86031.1"/>
    </source>
</evidence>
<dbReference type="RefSeq" id="WP_025225424.1">
    <property type="nucleotide sequence ID" value="NZ_CP007139.1"/>
</dbReference>
<proteinExistence type="predicted"/>
<protein>
    <submittedName>
        <fullName evidence="1">Uncharacterized protein</fullName>
    </submittedName>
</protein>
<name>A0A068NRH5_FIMGI</name>
<keyword evidence="2" id="KW-1185">Reference proteome</keyword>
<reference evidence="1 2" key="1">
    <citation type="journal article" date="2014" name="PLoS ONE">
        <title>The first complete genome sequence of the class fimbriimonadia in the phylum armatimonadetes.</title>
        <authorList>
            <person name="Hu Z.Y."/>
            <person name="Wang Y.Z."/>
            <person name="Im W.T."/>
            <person name="Wang S.Y."/>
            <person name="Zhao G.P."/>
            <person name="Zheng H.J."/>
            <person name="Quan Z.X."/>
        </authorList>
    </citation>
    <scope>NUCLEOTIDE SEQUENCE [LARGE SCALE GENOMIC DNA]</scope>
    <source>
        <strain evidence="1">Gsoil 348</strain>
    </source>
</reference>
<dbReference type="AlphaFoldDB" id="A0A068NRH5"/>
<dbReference type="EMBL" id="CP007139">
    <property type="protein sequence ID" value="AIE86031.1"/>
    <property type="molecule type" value="Genomic_DNA"/>
</dbReference>
<dbReference type="HOGENOM" id="CLU_501311_0_0_0"/>
<sequence length="543" mass="60778">MSSTVAAVFLTATLAVGQSDTGPRHFIVLVDASRSMHHGTAEDAVRRRNASRDAMEGEVFAHLARHGFPAAKGRPTVPPYRKGVDYVSLIRYGVVTNSKASPNQNELAAQLRRSKLPHDFIHADVRLSLKFDPFRLRASLPYVGNSDLAPYWYGPQSWARTYGLLEARAGKAREIQRTYLLLISDDQVNDSTLSTEAVTLDRLVRETNEDPAAKRRRFADRYRLTDGTGSDGVIYEQAYPTKGDPVVWASLQEVVARERSALEQKGESLLPFKSAAARWFSSKSDRPEAEVAFRLAPEFTSWLASADSFEGSVEVEAGDRRQTLPLDLDRPFDHVRLQFPNRPPWGFLGDLRLTVSVSRSDPQLGMRRTTYQFTPQQFDLAQLPEVPATENPWIWGLGVVILTLGTWWSTRRIVEAWQVQVLLDQYPNQPVLLPHLAKQGFSATEHVWLPPEPNTVALTVLLPNRIVRQLVNRNARLSLECSSGATMKWRIDGDEEVPLLRRVKGRTICAVWEQTSENPTTANLTCRSGPLSSGLQVVFTANA</sequence>
<accession>A0A068NRH5</accession>
<gene>
    <name evidence="1" type="ORF">OP10G_2663</name>
</gene>
<dbReference type="Proteomes" id="UP000027982">
    <property type="component" value="Chromosome"/>
</dbReference>
<organism evidence="1 2">
    <name type="scientific">Fimbriimonas ginsengisoli Gsoil 348</name>
    <dbReference type="NCBI Taxonomy" id="661478"/>
    <lineage>
        <taxon>Bacteria</taxon>
        <taxon>Bacillati</taxon>
        <taxon>Armatimonadota</taxon>
        <taxon>Fimbriimonadia</taxon>
        <taxon>Fimbriimonadales</taxon>
        <taxon>Fimbriimonadaceae</taxon>
        <taxon>Fimbriimonas</taxon>
    </lineage>
</organism>
<dbReference type="KEGG" id="fgi:OP10G_2663"/>